<dbReference type="InterPro" id="IPR029071">
    <property type="entry name" value="Ubiquitin-like_domsf"/>
</dbReference>
<organism evidence="12 13">
    <name type="scientific">Escallonia rubra</name>
    <dbReference type="NCBI Taxonomy" id="112253"/>
    <lineage>
        <taxon>Eukaryota</taxon>
        <taxon>Viridiplantae</taxon>
        <taxon>Streptophyta</taxon>
        <taxon>Embryophyta</taxon>
        <taxon>Tracheophyta</taxon>
        <taxon>Spermatophyta</taxon>
        <taxon>Magnoliopsida</taxon>
        <taxon>eudicotyledons</taxon>
        <taxon>Gunneridae</taxon>
        <taxon>Pentapetalae</taxon>
        <taxon>asterids</taxon>
        <taxon>campanulids</taxon>
        <taxon>Escalloniales</taxon>
        <taxon>Escalloniaceae</taxon>
        <taxon>Escallonia</taxon>
    </lineage>
</organism>
<keyword evidence="5" id="KW-0833">Ubl conjugation pathway</keyword>
<keyword evidence="4" id="KW-0678">Repressor</keyword>
<dbReference type="Proteomes" id="UP001187471">
    <property type="component" value="Unassembled WGS sequence"/>
</dbReference>
<dbReference type="Pfam" id="PF00850">
    <property type="entry name" value="Hist_deacetyl"/>
    <property type="match status" value="1"/>
</dbReference>
<keyword evidence="6" id="KW-0156">Chromatin regulator</keyword>
<dbReference type="Gene3D" id="3.40.800.20">
    <property type="entry name" value="Histone deacetylase domain"/>
    <property type="match status" value="1"/>
</dbReference>
<dbReference type="EMBL" id="JAVXUO010001188">
    <property type="protein sequence ID" value="KAK2985155.1"/>
    <property type="molecule type" value="Genomic_DNA"/>
</dbReference>
<evidence type="ECO:0000256" key="10">
    <source>
        <dbReference type="RuleBase" id="RU004384"/>
    </source>
</evidence>
<dbReference type="SUPFAM" id="SSF54236">
    <property type="entry name" value="Ubiquitin-like"/>
    <property type="match status" value="1"/>
</dbReference>
<comment type="subcellular location">
    <subcellularLocation>
        <location evidence="1">Cytoplasm</location>
        <location evidence="1">Cytoskeleton</location>
    </subcellularLocation>
    <subcellularLocation>
        <location evidence="2">Membrane</location>
    </subcellularLocation>
</comment>
<sequence length="243" mass="27595">MERRLHPIRPAHKVNELLMYFTEFDLGSLTEVWEALSAENGFYPSFSRSHTEIGTGKGKGFKIRVPWEGDKCRDSDYLAVWKHILIAVVGEFNPQTTIISADFGASRVASSAARRRLAERRQAESSHIREKYPERVPVIVEKAERSDIPDIDKKKVLFTFGFQYLYLHISIILGVMNLDYALWVAASAALTVESCIEQNAAYEKWERSNRLSLMIMQGSIISAIPGAIPESDNAKMYLTHIKE</sequence>
<name>A0AA88UHL0_9ASTE</name>
<protein>
    <recommendedName>
        <fullName evidence="10">Autophagy-related protein</fullName>
    </recommendedName>
</protein>
<dbReference type="PANTHER" id="PTHR10969">
    <property type="entry name" value="MICROTUBULE-ASSOCIATED PROTEINS 1A/1B LIGHT CHAIN 3-RELATED"/>
    <property type="match status" value="1"/>
</dbReference>
<keyword evidence="10" id="KW-0072">Autophagy</keyword>
<dbReference type="GO" id="GO:0006914">
    <property type="term" value="P:autophagy"/>
    <property type="evidence" value="ECO:0007669"/>
    <property type="project" value="UniProtKB-KW"/>
</dbReference>
<evidence type="ECO:0000256" key="9">
    <source>
        <dbReference type="ARBA" id="ARBA00023288"/>
    </source>
</evidence>
<dbReference type="GO" id="GO:0005856">
    <property type="term" value="C:cytoskeleton"/>
    <property type="evidence" value="ECO:0007669"/>
    <property type="project" value="UniProtKB-SubCell"/>
</dbReference>
<comment type="caution">
    <text evidence="12">The sequence shown here is derived from an EMBL/GenBank/DDBJ whole genome shotgun (WGS) entry which is preliminary data.</text>
</comment>
<keyword evidence="7" id="KW-0472">Membrane</keyword>
<evidence type="ECO:0000256" key="7">
    <source>
        <dbReference type="ARBA" id="ARBA00023136"/>
    </source>
</evidence>
<dbReference type="SUPFAM" id="SSF52768">
    <property type="entry name" value="Arginase/deacetylase"/>
    <property type="match status" value="1"/>
</dbReference>
<dbReference type="Gene3D" id="3.10.20.90">
    <property type="entry name" value="Phosphatidylinositol 3-kinase Catalytic Subunit, Chain A, domain 1"/>
    <property type="match status" value="1"/>
</dbReference>
<evidence type="ECO:0000256" key="4">
    <source>
        <dbReference type="ARBA" id="ARBA00022491"/>
    </source>
</evidence>
<keyword evidence="8" id="KW-0206">Cytoskeleton</keyword>
<evidence type="ECO:0000313" key="12">
    <source>
        <dbReference type="EMBL" id="KAK2985155.1"/>
    </source>
</evidence>
<keyword evidence="8" id="KW-0963">Cytoplasm</keyword>
<evidence type="ECO:0000256" key="1">
    <source>
        <dbReference type="ARBA" id="ARBA00004245"/>
    </source>
</evidence>
<dbReference type="InterPro" id="IPR004241">
    <property type="entry name" value="Atg8-like"/>
</dbReference>
<evidence type="ECO:0000256" key="2">
    <source>
        <dbReference type="ARBA" id="ARBA00004370"/>
    </source>
</evidence>
<proteinExistence type="inferred from homology"/>
<dbReference type="InterPro" id="IPR023696">
    <property type="entry name" value="Ureohydrolase_dom_sf"/>
</dbReference>
<evidence type="ECO:0000259" key="11">
    <source>
        <dbReference type="Pfam" id="PF00850"/>
    </source>
</evidence>
<dbReference type="GO" id="GO:0006325">
    <property type="term" value="P:chromatin organization"/>
    <property type="evidence" value="ECO:0007669"/>
    <property type="project" value="UniProtKB-KW"/>
</dbReference>
<feature type="domain" description="Histone deacetylase" evidence="11">
    <location>
        <begin position="39"/>
        <end position="105"/>
    </location>
</feature>
<accession>A0AA88UHL0</accession>
<keyword evidence="13" id="KW-1185">Reference proteome</keyword>
<evidence type="ECO:0000313" key="13">
    <source>
        <dbReference type="Proteomes" id="UP001187471"/>
    </source>
</evidence>
<dbReference type="AlphaFoldDB" id="A0AA88UHL0"/>
<evidence type="ECO:0000256" key="6">
    <source>
        <dbReference type="ARBA" id="ARBA00022853"/>
    </source>
</evidence>
<dbReference type="InterPro" id="IPR023801">
    <property type="entry name" value="His_deacetylse_dom"/>
</dbReference>
<gene>
    <name evidence="12" type="ORF">RJ640_014018</name>
</gene>
<evidence type="ECO:0000256" key="8">
    <source>
        <dbReference type="ARBA" id="ARBA00023212"/>
    </source>
</evidence>
<keyword evidence="9" id="KW-0449">Lipoprotein</keyword>
<evidence type="ECO:0000256" key="3">
    <source>
        <dbReference type="ARBA" id="ARBA00007293"/>
    </source>
</evidence>
<dbReference type="InterPro" id="IPR037138">
    <property type="entry name" value="His_deacetylse_dom_sf"/>
</dbReference>
<dbReference type="GO" id="GO:0016020">
    <property type="term" value="C:membrane"/>
    <property type="evidence" value="ECO:0007669"/>
    <property type="project" value="UniProtKB-SubCell"/>
</dbReference>
<reference evidence="12" key="1">
    <citation type="submission" date="2022-12" db="EMBL/GenBank/DDBJ databases">
        <title>Draft genome assemblies for two species of Escallonia (Escalloniales).</title>
        <authorList>
            <person name="Chanderbali A."/>
            <person name="Dervinis C."/>
            <person name="Anghel I."/>
            <person name="Soltis D."/>
            <person name="Soltis P."/>
            <person name="Zapata F."/>
        </authorList>
    </citation>
    <scope>NUCLEOTIDE SEQUENCE</scope>
    <source>
        <strain evidence="12">UCBG92.1500</strain>
        <tissue evidence="12">Leaf</tissue>
    </source>
</reference>
<comment type="similarity">
    <text evidence="3 10">Belongs to the ATG8 family.</text>
</comment>
<dbReference type="Pfam" id="PF02991">
    <property type="entry name" value="ATG8"/>
    <property type="match status" value="1"/>
</dbReference>
<dbReference type="GO" id="GO:0005776">
    <property type="term" value="C:autophagosome"/>
    <property type="evidence" value="ECO:0007669"/>
    <property type="project" value="UniProtKB-ARBA"/>
</dbReference>
<evidence type="ECO:0000256" key="5">
    <source>
        <dbReference type="ARBA" id="ARBA00022786"/>
    </source>
</evidence>